<accession>A0ABD0V4L3</accession>
<dbReference type="SUPFAM" id="SSF51905">
    <property type="entry name" value="FAD/NAD(P)-binding domain"/>
    <property type="match status" value="1"/>
</dbReference>
<dbReference type="Gene3D" id="3.50.50.60">
    <property type="entry name" value="FAD/NAD(P)-binding domain"/>
    <property type="match status" value="1"/>
</dbReference>
<reference evidence="1 2" key="1">
    <citation type="journal article" date="2024" name="Plant Biotechnol. J.">
        <title>Dendrobium thyrsiflorum genome and its molecular insights into genes involved in important horticultural traits.</title>
        <authorList>
            <person name="Chen B."/>
            <person name="Wang J.Y."/>
            <person name="Zheng P.J."/>
            <person name="Li K.L."/>
            <person name="Liang Y.M."/>
            <person name="Chen X.F."/>
            <person name="Zhang C."/>
            <person name="Zhao X."/>
            <person name="He X."/>
            <person name="Zhang G.Q."/>
            <person name="Liu Z.J."/>
            <person name="Xu Q."/>
        </authorList>
    </citation>
    <scope>NUCLEOTIDE SEQUENCE [LARGE SCALE GENOMIC DNA]</scope>
    <source>
        <strain evidence="1">GZMU011</strain>
    </source>
</reference>
<dbReference type="Proteomes" id="UP001552299">
    <property type="component" value="Unassembled WGS sequence"/>
</dbReference>
<organism evidence="1 2">
    <name type="scientific">Dendrobium thyrsiflorum</name>
    <name type="common">Pinecone-like raceme dendrobium</name>
    <name type="synonym">Orchid</name>
    <dbReference type="NCBI Taxonomy" id="117978"/>
    <lineage>
        <taxon>Eukaryota</taxon>
        <taxon>Viridiplantae</taxon>
        <taxon>Streptophyta</taxon>
        <taxon>Embryophyta</taxon>
        <taxon>Tracheophyta</taxon>
        <taxon>Spermatophyta</taxon>
        <taxon>Magnoliopsida</taxon>
        <taxon>Liliopsida</taxon>
        <taxon>Asparagales</taxon>
        <taxon>Orchidaceae</taxon>
        <taxon>Epidendroideae</taxon>
        <taxon>Malaxideae</taxon>
        <taxon>Dendrobiinae</taxon>
        <taxon>Dendrobium</taxon>
    </lineage>
</organism>
<dbReference type="HAMAP" id="MF_00074">
    <property type="entry name" value="16SrRNA_methyltr_G"/>
    <property type="match status" value="1"/>
</dbReference>
<dbReference type="InterPro" id="IPR036188">
    <property type="entry name" value="FAD/NAD-bd_sf"/>
</dbReference>
<dbReference type="PANTHER" id="PTHR32098:SF5">
    <property type="entry name" value="LYCOPENE BETA_EPSILON CYCLASE PROTEIN"/>
    <property type="match status" value="1"/>
</dbReference>
<dbReference type="PANTHER" id="PTHR32098">
    <property type="entry name" value="LYCOPENE BETA/EPSILON CYCLASE PROTEIN"/>
    <property type="match status" value="1"/>
</dbReference>
<dbReference type="InterPro" id="IPR003682">
    <property type="entry name" value="rRNA_ssu_MeTfrase_G"/>
</dbReference>
<proteinExistence type="inferred from homology"/>
<keyword evidence="2" id="KW-1185">Reference proteome</keyword>
<name>A0ABD0V4L3_DENTH</name>
<evidence type="ECO:0000313" key="1">
    <source>
        <dbReference type="EMBL" id="KAL0919863.1"/>
    </source>
</evidence>
<protein>
    <recommendedName>
        <fullName evidence="3">Lycopene beta-cyclase</fullName>
    </recommendedName>
</protein>
<dbReference type="AlphaFoldDB" id="A0ABD0V4L3"/>
<dbReference type="Gene3D" id="3.40.50.150">
    <property type="entry name" value="Vaccinia Virus protein VP39"/>
    <property type="match status" value="2"/>
</dbReference>
<dbReference type="SUPFAM" id="SSF53335">
    <property type="entry name" value="S-adenosyl-L-methionine-dependent methyltransferases"/>
    <property type="match status" value="1"/>
</dbReference>
<dbReference type="EMBL" id="JANQDX010000009">
    <property type="protein sequence ID" value="KAL0919863.1"/>
    <property type="molecule type" value="Genomic_DNA"/>
</dbReference>
<gene>
    <name evidence="1" type="ORF">M5K25_011988</name>
</gene>
<evidence type="ECO:0008006" key="3">
    <source>
        <dbReference type="Google" id="ProtNLM"/>
    </source>
</evidence>
<sequence>MAMLASSTNVFLSFNAFSRHRICSGGRLRLRLLISFPRFSSQFSGPNTSGGTREYDAAASPDGHLIETPITDDAAAAAAAVDSTIFRTLSSRQKEQISVFRMNLTSEREEGEVMERHVEDSLALLTPLRQSYLSRCCPSSFPSCDGLKLVDVGSGAGFRKRCFFLEHVVRFTGLSNVKVLRERAENVGQSLDFRELFDVAVARAVAEMRILAEYCLPLVRVGGLFIAAKGHNPQEEIRNSEKAIQLMGGSMVELCTVLSVKELLLYVLKSCRPQRNILEIQLDSSRHGALAPYPTPNPRPWLPLCPVILPRWASPWSKIGLVPSRRRRSVATLPHATFRSRTQRIMERISTCNEVGGAGGSSSYEALKKLDQLWSNICAPPPDKREVYEVISRISGPSSYNEVDKNNSKCMFHVVVCGGTLGIFIATALVSRGLRVGVVERNQLKGREQEWNISEKELMELIRIGILTKADIEQISTSKFNPNRCGFEKKGEIWVEDILNLGVSPAKLLETMKKRFLSLGGIVFEGKSLSSIHIFDDSAVLKLNDGDTLSAQLVVDSMGNFSPLIRSGRKPDGICLVVGSCSRGFHDNSSSDVIFSNFSVKKLNNMELQYFWEAFPAGSGPTDRTTYMFTYVDAKPGSPTLEELLEDYWDLLPQYQGIAIDKLEVLRVIFGIFPTFRDSPLPTAFDRIVQVGDASGIQSPVSFGGFGSMTRHLRRLSAGIYEAVAGGFLDQYSLSLLNPYMPNLSASWLFQRAMSAQPDSDVSPTFINELLFYNFQAMQRLGDGVLRPFLQDVIQFRPLVKTLGLVMIFHPQILPLIFKHVGFDVILNWFGHFSMLGYYTFLSSYVDPIIRPWIEHLPEKNKYKWRRHLEAWKYGSGLDYNDSIR</sequence>
<evidence type="ECO:0000313" key="2">
    <source>
        <dbReference type="Proteomes" id="UP001552299"/>
    </source>
</evidence>
<dbReference type="InterPro" id="IPR029063">
    <property type="entry name" value="SAM-dependent_MTases_sf"/>
</dbReference>
<dbReference type="Pfam" id="PF02527">
    <property type="entry name" value="GidB"/>
    <property type="match status" value="1"/>
</dbReference>
<comment type="caution">
    <text evidence="1">The sequence shown here is derived from an EMBL/GenBank/DDBJ whole genome shotgun (WGS) entry which is preliminary data.</text>
</comment>